<comment type="caution">
    <text evidence="10">The sequence shown here is derived from an EMBL/GenBank/DDBJ whole genome shotgun (WGS) entry which is preliminary data.</text>
</comment>
<name>A0A9W4XMR8_9PLEO</name>
<protein>
    <recommendedName>
        <fullName evidence="3">GTP-binding protein 8</fullName>
    </recommendedName>
</protein>
<dbReference type="PANTHER" id="PTHR46498">
    <property type="entry name" value="GTP-BINDING PROTEIN 8"/>
    <property type="match status" value="1"/>
</dbReference>
<feature type="region of interest" description="Disordered" evidence="8">
    <location>
        <begin position="41"/>
        <end position="63"/>
    </location>
</feature>
<reference evidence="10" key="1">
    <citation type="submission" date="2023-01" db="EMBL/GenBank/DDBJ databases">
        <authorList>
            <person name="Van Ghelder C."/>
            <person name="Rancurel C."/>
        </authorList>
    </citation>
    <scope>NUCLEOTIDE SEQUENCE</scope>
    <source>
        <strain evidence="10">CNCM I-4278</strain>
    </source>
</reference>
<evidence type="ECO:0000256" key="6">
    <source>
        <dbReference type="ARBA" id="ARBA00022842"/>
    </source>
</evidence>
<dbReference type="InterPro" id="IPR030393">
    <property type="entry name" value="G_ENGB_dom"/>
</dbReference>
<dbReference type="Pfam" id="PF01926">
    <property type="entry name" value="MMR_HSR1"/>
    <property type="match status" value="1"/>
</dbReference>
<dbReference type="PRINTS" id="PR00326">
    <property type="entry name" value="GTP1OBG"/>
</dbReference>
<dbReference type="InterPro" id="IPR019987">
    <property type="entry name" value="GTP-bd_ribosome_bio_YsxC"/>
</dbReference>
<evidence type="ECO:0000259" key="9">
    <source>
        <dbReference type="PROSITE" id="PS51706"/>
    </source>
</evidence>
<evidence type="ECO:0000256" key="2">
    <source>
        <dbReference type="ARBA" id="ARBA00009638"/>
    </source>
</evidence>
<dbReference type="GO" id="GO:0046872">
    <property type="term" value="F:metal ion binding"/>
    <property type="evidence" value="ECO:0007669"/>
    <property type="project" value="UniProtKB-KW"/>
</dbReference>
<evidence type="ECO:0000256" key="7">
    <source>
        <dbReference type="ARBA" id="ARBA00023134"/>
    </source>
</evidence>
<dbReference type="PROSITE" id="PS51706">
    <property type="entry name" value="G_ENGB"/>
    <property type="match status" value="1"/>
</dbReference>
<keyword evidence="7" id="KW-0342">GTP-binding</keyword>
<dbReference type="EMBL" id="CAOQHR010000002">
    <property type="protein sequence ID" value="CAI6326157.1"/>
    <property type="molecule type" value="Genomic_DNA"/>
</dbReference>
<keyword evidence="11" id="KW-1185">Reference proteome</keyword>
<dbReference type="PANTHER" id="PTHR46498:SF1">
    <property type="entry name" value="GTP-BINDING PROTEIN 8"/>
    <property type="match status" value="1"/>
</dbReference>
<proteinExistence type="inferred from homology"/>
<accession>A0A9W4XMR8</accession>
<dbReference type="Gene3D" id="3.40.50.300">
    <property type="entry name" value="P-loop containing nucleotide triphosphate hydrolases"/>
    <property type="match status" value="1"/>
</dbReference>
<feature type="domain" description="EngB-type G" evidence="9">
    <location>
        <begin position="251"/>
        <end position="426"/>
    </location>
</feature>
<feature type="compositionally biased region" description="Polar residues" evidence="8">
    <location>
        <begin position="130"/>
        <end position="143"/>
    </location>
</feature>
<dbReference type="GO" id="GO:0005739">
    <property type="term" value="C:mitochondrion"/>
    <property type="evidence" value="ECO:0007669"/>
    <property type="project" value="TreeGrafter"/>
</dbReference>
<keyword evidence="5" id="KW-0547">Nucleotide-binding</keyword>
<dbReference type="InterPro" id="IPR027417">
    <property type="entry name" value="P-loop_NTPase"/>
</dbReference>
<dbReference type="OrthoDB" id="391988at2759"/>
<organism evidence="10 11">
    <name type="scientific">Periconia digitata</name>
    <dbReference type="NCBI Taxonomy" id="1303443"/>
    <lineage>
        <taxon>Eukaryota</taxon>
        <taxon>Fungi</taxon>
        <taxon>Dikarya</taxon>
        <taxon>Ascomycota</taxon>
        <taxon>Pezizomycotina</taxon>
        <taxon>Dothideomycetes</taxon>
        <taxon>Pleosporomycetidae</taxon>
        <taxon>Pleosporales</taxon>
        <taxon>Massarineae</taxon>
        <taxon>Periconiaceae</taxon>
        <taxon>Periconia</taxon>
    </lineage>
</organism>
<dbReference type="Proteomes" id="UP001152607">
    <property type="component" value="Unassembled WGS sequence"/>
</dbReference>
<evidence type="ECO:0000256" key="8">
    <source>
        <dbReference type="SAM" id="MobiDB-lite"/>
    </source>
</evidence>
<sequence>MTWRPSKIPYNSRNRLANVHRRPRPLQISSSSFVQLNQARSFNIPLEDPTERKPSPDIEDKRSDRIAFTQLPARVTVKNKVLTPRESKRFYSQSVRKNNKISSRYYKTITYVRDRGAGAQALTLERKGEGTNQQGKKPTTKQSKIGRRKGFKINYDLGADDTSNMHNSSPIRRVLTQSQNFRIRQVLTTAPRGPAYSTMIKADTTAGHSWYWETLAPTFAQKAQANLYFTQQASPKILTSVAQFRHFPESNVPEVAFVGRSNVGKSSLLNTLVNTKLLARTSATPGFTKTMNLYGIAPKNNIMLSKSPTGHEKITGAGALTIVDMPGYGEGSLTEWGTEIMKYLQNRKQLRRVFVLIDAMHGIKEKDQSLLSSLRVGGIPHQVILSKLDRIYVPAGKTMKNRDGRSIKKKGTLQSLELAMADFREQIQPHGVGALGELLGVSSEVLIDGKGLGVDAVRFAVIRAAGLTLGAKGKVGVNLARYTVVDDSKSP</sequence>
<evidence type="ECO:0000256" key="1">
    <source>
        <dbReference type="ARBA" id="ARBA00001946"/>
    </source>
</evidence>
<evidence type="ECO:0000256" key="4">
    <source>
        <dbReference type="ARBA" id="ARBA00022723"/>
    </source>
</evidence>
<dbReference type="NCBIfam" id="TIGR03598">
    <property type="entry name" value="GTPase_YsxC"/>
    <property type="match status" value="1"/>
</dbReference>
<keyword evidence="4" id="KW-0479">Metal-binding</keyword>
<comment type="similarity">
    <text evidence="2">Belongs to the TRAFAC class TrmE-Era-EngA-EngB-Septin-like GTPase superfamily. EngB GTPase family.</text>
</comment>
<feature type="region of interest" description="Disordered" evidence="8">
    <location>
        <begin position="124"/>
        <end position="147"/>
    </location>
</feature>
<dbReference type="InterPro" id="IPR006073">
    <property type="entry name" value="GTP-bd"/>
</dbReference>
<feature type="compositionally biased region" description="Basic and acidic residues" evidence="8">
    <location>
        <begin position="49"/>
        <end position="63"/>
    </location>
</feature>
<dbReference type="GO" id="GO:0005525">
    <property type="term" value="F:GTP binding"/>
    <property type="evidence" value="ECO:0007669"/>
    <property type="project" value="UniProtKB-KW"/>
</dbReference>
<evidence type="ECO:0000313" key="10">
    <source>
        <dbReference type="EMBL" id="CAI6326157.1"/>
    </source>
</evidence>
<evidence type="ECO:0000256" key="3">
    <source>
        <dbReference type="ARBA" id="ARBA00015370"/>
    </source>
</evidence>
<dbReference type="InterPro" id="IPR052279">
    <property type="entry name" value="EngB_GTPase"/>
</dbReference>
<dbReference type="AlphaFoldDB" id="A0A9W4XMR8"/>
<comment type="cofactor">
    <cofactor evidence="1">
        <name>Mg(2+)</name>
        <dbReference type="ChEBI" id="CHEBI:18420"/>
    </cofactor>
</comment>
<keyword evidence="6" id="KW-0460">Magnesium</keyword>
<dbReference type="CDD" id="cd01876">
    <property type="entry name" value="YihA_EngB"/>
    <property type="match status" value="1"/>
</dbReference>
<evidence type="ECO:0000313" key="11">
    <source>
        <dbReference type="Proteomes" id="UP001152607"/>
    </source>
</evidence>
<gene>
    <name evidence="10" type="ORF">PDIGIT_LOCUS3816</name>
</gene>
<evidence type="ECO:0000256" key="5">
    <source>
        <dbReference type="ARBA" id="ARBA00022741"/>
    </source>
</evidence>
<dbReference type="SUPFAM" id="SSF52540">
    <property type="entry name" value="P-loop containing nucleoside triphosphate hydrolases"/>
    <property type="match status" value="1"/>
</dbReference>